<dbReference type="EMBL" id="MT663535">
    <property type="protein sequence ID" value="QOI90363.1"/>
    <property type="molecule type" value="Genomic_DNA"/>
</dbReference>
<proteinExistence type="predicted"/>
<organism evidence="2">
    <name type="scientific">Pyramimonas orientalis virus</name>
    <name type="common">PoV01</name>
    <dbReference type="NCBI Taxonomy" id="455367"/>
    <lineage>
        <taxon>Viruses</taxon>
        <taxon>Varidnaviria</taxon>
        <taxon>Bamfordvirae</taxon>
        <taxon>Nucleocytoviricota</taxon>
        <taxon>Megaviricetes</taxon>
        <taxon>Imitervirales</taxon>
        <taxon>Allomimiviridae</taxon>
        <taxon>Heliosvirus</taxon>
        <taxon>Heliosvirus raunefjordenense</taxon>
    </lineage>
</organism>
<sequence>MDTITSIINNKTTFLLLEDIKKKNINNDYFIGCKTVRKCVEKHDIPDEKCLYMKNGKVYTKNYKSADLFIEEQYAKTNIMNKENLKKKKETIKNEKKKSVETRKISDEEPTEAPPIITLEEHETFKDMNDEPMDIEMRGEKTVDGAFFKAYDIGKAFDYERINDVVLNANSDHVFRNDYIIFDNPINYGGIKNDGNTKKVLYLTYMGVLKVLFSARGNKAQRFQKWATKILFTMQMGAQDDKDKLAAKALNVDVSTVTQLFRKSVRAIPCVYLFEVGTVGNMRQHFNLENFPDDNDKVYKYGRTEDIGRRNNEHCKTFGKLKGNTFGLTMFSYIDEKFVSKAETKLKHYFNNTNTHIEDDKQNELVVIKKDKFSYIKELYNEIYMVCSGNNQELIQQIQKMESDHQNEILKKDHHIEVMKLQYSNGLKDAELKYMQQLLNMKLNG</sequence>
<feature type="domain" description="Bro-N" evidence="1">
    <location>
        <begin position="128"/>
        <end position="238"/>
    </location>
</feature>
<dbReference type="PROSITE" id="PS51750">
    <property type="entry name" value="BRO_N"/>
    <property type="match status" value="1"/>
</dbReference>
<dbReference type="InterPro" id="IPR003497">
    <property type="entry name" value="BRO_N_domain"/>
</dbReference>
<reference evidence="2" key="1">
    <citation type="submission" date="2020-06" db="EMBL/GenBank/DDBJ databases">
        <title>Lateral gene transfer of anion-conducting channel rhodopsins between green algae and giant viruses.</title>
        <authorList>
            <person name="Rozenberg A."/>
            <person name="Oppermann J."/>
            <person name="Wietek J."/>
            <person name="Fernandez Lahore R.G."/>
            <person name="Sandaa R.-A."/>
            <person name="Bratbak G."/>
            <person name="Hegemann P."/>
            <person name="Beja O."/>
        </authorList>
    </citation>
    <scope>NUCLEOTIDE SEQUENCE</scope>
    <source>
        <strain evidence="2">01B</strain>
    </source>
</reference>
<protein>
    <recommendedName>
        <fullName evidence="1">Bro-N domain-containing protein</fullName>
    </recommendedName>
</protein>
<evidence type="ECO:0000259" key="1">
    <source>
        <dbReference type="PROSITE" id="PS51750"/>
    </source>
</evidence>
<name>A0A7M3UNT0_POV01</name>
<gene>
    <name evidence="2" type="ORF">HWQ62_00226</name>
</gene>
<evidence type="ECO:0000313" key="2">
    <source>
        <dbReference type="EMBL" id="QOI90363.1"/>
    </source>
</evidence>
<organismHost>
    <name type="scientific">Pyramimonas plurioculata</name>
    <dbReference type="NCBI Taxonomy" id="36893"/>
</organismHost>
<accession>A0A7M3UNT0</accession>